<dbReference type="SMART" id="SM00825">
    <property type="entry name" value="PKS_KS"/>
    <property type="match status" value="2"/>
</dbReference>
<dbReference type="SMART" id="SM00827">
    <property type="entry name" value="PKS_AT"/>
    <property type="match status" value="1"/>
</dbReference>
<evidence type="ECO:0000256" key="8">
    <source>
        <dbReference type="PROSITE-ProRule" id="PRU01363"/>
    </source>
</evidence>
<dbReference type="Gene3D" id="3.40.47.10">
    <property type="match status" value="2"/>
</dbReference>
<accession>U6BPH2</accession>
<dbReference type="Pfam" id="PF00698">
    <property type="entry name" value="Acyl_transf_1"/>
    <property type="match status" value="1"/>
</dbReference>
<dbReference type="CDD" id="cd02440">
    <property type="entry name" value="AdoMet_MTases"/>
    <property type="match status" value="1"/>
</dbReference>
<feature type="domain" description="Carrier" evidence="10">
    <location>
        <begin position="1629"/>
        <end position="1709"/>
    </location>
</feature>
<dbReference type="InterPro" id="IPR014030">
    <property type="entry name" value="Ketoacyl_synth_N"/>
</dbReference>
<dbReference type="Gene3D" id="3.40.366.10">
    <property type="entry name" value="Malonyl-Coenzyme A Acyl Carrier Protein, domain 2"/>
    <property type="match status" value="1"/>
</dbReference>
<dbReference type="PROSITE" id="PS00606">
    <property type="entry name" value="KS3_1"/>
    <property type="match status" value="2"/>
</dbReference>
<dbReference type="GO" id="GO:0004315">
    <property type="term" value="F:3-oxoacyl-[acyl-carrier-protein] synthase activity"/>
    <property type="evidence" value="ECO:0007669"/>
    <property type="project" value="InterPro"/>
</dbReference>
<dbReference type="SMART" id="SM00829">
    <property type="entry name" value="PKS_ER"/>
    <property type="match status" value="1"/>
</dbReference>
<feature type="domain" description="Ketosynthase family 3 (KS3)" evidence="11">
    <location>
        <begin position="1733"/>
        <end position="2148"/>
    </location>
</feature>
<dbReference type="Gene3D" id="3.10.129.110">
    <property type="entry name" value="Polyketide synthase dehydratase"/>
    <property type="match status" value="1"/>
</dbReference>
<keyword evidence="1" id="KW-0596">Phosphopantetheine</keyword>
<dbReference type="SMART" id="SM00823">
    <property type="entry name" value="PKS_PP"/>
    <property type="match status" value="2"/>
</dbReference>
<dbReference type="Pfam" id="PF00550">
    <property type="entry name" value="PP-binding"/>
    <property type="match status" value="2"/>
</dbReference>
<keyword evidence="2" id="KW-0597">Phosphoprotein</keyword>
<dbReference type="InterPro" id="IPR049900">
    <property type="entry name" value="PKS_mFAS_DH"/>
</dbReference>
<proteinExistence type="predicted"/>
<dbReference type="InterPro" id="IPR013217">
    <property type="entry name" value="Methyltransf_12"/>
</dbReference>
<feature type="compositionally biased region" description="Low complexity" evidence="9">
    <location>
        <begin position="3887"/>
        <end position="3902"/>
    </location>
</feature>
<dbReference type="Gene3D" id="3.90.180.10">
    <property type="entry name" value="Medium-chain alcohol dehydrogenases, catalytic domain"/>
    <property type="match status" value="1"/>
</dbReference>
<dbReference type="Gene3D" id="3.30.70.3290">
    <property type="match status" value="2"/>
</dbReference>
<feature type="region of interest" description="Disordered" evidence="9">
    <location>
        <begin position="4012"/>
        <end position="4032"/>
    </location>
</feature>
<gene>
    <name evidence="13" type="primary">gphG</name>
</gene>
<dbReference type="SMART" id="SM01294">
    <property type="entry name" value="PKS_PP_betabranch"/>
    <property type="match status" value="1"/>
</dbReference>
<dbReference type="SUPFAM" id="SSF47336">
    <property type="entry name" value="ACP-like"/>
    <property type="match status" value="2"/>
</dbReference>
<dbReference type="InterPro" id="IPR013968">
    <property type="entry name" value="PKS_KR"/>
</dbReference>
<dbReference type="GO" id="GO:0004312">
    <property type="term" value="F:fatty acid synthase activity"/>
    <property type="evidence" value="ECO:0007669"/>
    <property type="project" value="TreeGrafter"/>
</dbReference>
<dbReference type="SUPFAM" id="SSF55048">
    <property type="entry name" value="Probable ACP-binding domain of malonyl-CoA ACP transacylase"/>
    <property type="match status" value="1"/>
</dbReference>
<evidence type="ECO:0000256" key="1">
    <source>
        <dbReference type="ARBA" id="ARBA00022450"/>
    </source>
</evidence>
<dbReference type="Gene3D" id="3.40.50.720">
    <property type="entry name" value="NAD(P)-binding Rossmann-like Domain"/>
    <property type="match status" value="4"/>
</dbReference>
<feature type="active site" description="Proton donor; for dehydratase activity" evidence="8">
    <location>
        <position position="2652"/>
    </location>
</feature>
<dbReference type="Pfam" id="PF13602">
    <property type="entry name" value="ADH_zinc_N_2"/>
    <property type="match status" value="1"/>
</dbReference>
<evidence type="ECO:0000259" key="11">
    <source>
        <dbReference type="PROSITE" id="PS52004"/>
    </source>
</evidence>
<dbReference type="Gene3D" id="1.10.1200.10">
    <property type="entry name" value="ACP-like"/>
    <property type="match status" value="2"/>
</dbReference>
<dbReference type="InterPro" id="IPR006162">
    <property type="entry name" value="Ppantetheine_attach_site"/>
</dbReference>
<dbReference type="InterPro" id="IPR049551">
    <property type="entry name" value="PKS_DH_C"/>
</dbReference>
<dbReference type="InterPro" id="IPR057326">
    <property type="entry name" value="KR_dom"/>
</dbReference>
<feature type="active site" description="Proton acceptor; for dehydratase activity" evidence="8">
    <location>
        <position position="2486"/>
    </location>
</feature>
<feature type="domain" description="Carrier" evidence="10">
    <location>
        <begin position="3932"/>
        <end position="4007"/>
    </location>
</feature>
<dbReference type="SUPFAM" id="SSF52151">
    <property type="entry name" value="FabD/lysophospholipase-like"/>
    <property type="match status" value="1"/>
</dbReference>
<keyword evidence="3" id="KW-0808">Transferase</keyword>
<dbReference type="Pfam" id="PF00109">
    <property type="entry name" value="ketoacyl-synt"/>
    <property type="match status" value="2"/>
</dbReference>
<dbReference type="InterPro" id="IPR020806">
    <property type="entry name" value="PKS_PP-bd"/>
</dbReference>
<sequence>MDPQQRLLLELAWECLEHGGLAPDRIRGSQTGVFVGLMNRDYAELSPTPERIEAHTGAGNAPAVAAGRLAHFLDLRGPALTVDTACSSSLVAIHLAIASLRRREIDLALAGGVNLNLTPWALLTESRARMLAADGRCKTFDASADGFARGEGGGLLALVRLDDALAAGRRIIAVIRGSAVNHDGLSSGLTVPNAEAQARVIRAALADARLPPERVRYVEAHGTGTALGDPIEVDALGRVFATGRGRGDPLLIGSVKTNVGHLESAAGVAGVIKAALSLAHREIPAHLHLHTPNPRIPWTELPIEVVRERRPWPGSEAPPVVGVSSFGAGGTNAHLLLEAAPGETRRAGAGANAGALGQVPIVLAAHDEPALREVAARLRSTPPAADEDATAFADLRATINLGRAKLRQRLAILAEDRRGLEAGLDAFLAGGELPRSIVHGRSGDPGPLAFAFTGQGAQFSGMGRRLYAHQPVFRAALDRCAALLRASGGPPLLALMGLGDAPVASPLSIDRTDHAQIALFCLQHALVELWRSWGIEPDIVLGHSLGELSAALVSGVFTLEEGLRLVLARGRAMQAVDAPGTMIEVRADEAELLPQFAGRGVLAVAAANGPRRVVVSGALAAVESLERELARQGIPAQRLRVSHAFHSPLMEPAVAPFLAVARTVALRAPAIPLISNRSGALEDQAFARPEYWAEHILHPVRFAAGLEAALALGARSFVEVGPRPVLSSLGLLAQGGREGVRFIPTLRGGEDDRSEAFRALAELHVAGVRVDWAALEQGRVHRHLDLPTYPFQRRPYWVRTAVQEPRPAALPNDALLAVRWTETPREASPLRALDGTDRAALGERLTRLVGELGVDGRAIEGLDAMVRAWASRAVAEVGEEGERVEPGMRRPFEVIRGHARHGGASIAEPAALAVTLAEQAPALAPVIELIGRCGPRLPAVLRGELDPTTVLFPNGDLEPAARLYRDTPGARLIHGMLSDLLGRALASTDRPLRILEIGGGTGATTAQLLPLLDARCCRYDFTDLSPRFAGRARERFADYGFVDYRCLDIERDPGAQGFAPASYDLIVAANVVHATTSLDQTLAHVAGLLAPGGQLWLIEATRPESWIDLSFGLTEGWWRFTDERSRPDSPLLATADWARRLSVAGFGAFSCFEPSADMPLLPVQALMVAVKTGQRAQRWHVAAGGEEAAPLAVSLAAELRVREQIVAAHLDEPVEQVVYVAGGSAPARACADVLALLEALRRSPSARLWLITRGATSVGPVVEPLHAALWGMASVIAVEAPEHRCTCIDLGAGAGAANAGGEPGAIERLVGELLDGGDEEQLALRGGKRLRARLEPLHPVPARARPQLDPDARYVVAGGNSGLGLCLVEWMVERGARHVVTLGRRSEAELPQAERQRLSAVRTRGVALDVLAVDVRDREALERGLAPFLADSRHRLAGIAHAVGVLRDRTLARATSEDFEAVLGPKIDGVQNLHSLTAGHALDHFLIFSSGAGLWGPVGQASHAAANAYLDAFAAWRAATGRPTQVIDWGAVRATGAAADEGVLERVRGMGLEALSVAAFDEALDRLWGGSTTQVAVLPRRVGPLPEPWAHRPFLRALAGTTPARNVPAPVHVAPPPREESWRALLGGLPQGRRRSRLRELLAGALVDVLRLHQPPDEAEGFFDLGMDSLTAVEFRNRLQRELELSLSVNLLFDHPNLRKLTEYLDGSLLDPGAGRTSGSALAAAAAPARETDDAVAIVGMACRFPGGAGLREFWSSLREGIDCSGPLPEGRWAFDDIYQAQADVRRGSFLPEVGGFDADFFAISPSEARRMDPQHRLLLELAWEAFEHASIPAPEFDRGGTGVFVGVSGDDYARLISRAGLATIDAMVGTGTSSSAAAGRISHALGLTGPAFAVNTGCSSSLVSVHLARQSLLRGECRAALAGGVSLMLGPDAMVMTSKARMLSADGRCKTFDAAADGYGRGEGGGFVLLKRLSDARADGDRVLAIVRGSAINQDGRTSGLTVPHGPAQQVVIRRALEEAGVHPREIDYVEAHGTGTPLGDPIEVGALQAVFGPERTRPLAIGTVKTNIGHLEAAAGIAGLIKTALAMVHHELPPHLHLRRPNPRIDWQAAPIEVVQQLRAWQGARRFAGVSSFGFTGTNAHVVLASGDESTPSTHAEPTREPVARSGSGLLCIAAKAPAALDALEASYRQRLADADVPALCAAAHLGRTHFRAERLALLIDGGAVVERLRRPADAPAPEPRVCLLFGAHGEPDARLSGDPHLSACFDAWRRVAATLGTSLAPGGPLWALACAEALGEHWRGLGIELDVVAGVGIGRLGAAVVAGKLDRVVAARQALVGDAPAASALTADGALAFSEVEAILAEPPDRRPSHVLCLGQGFGDAAERLAAAGVRVLTPRADERFDRRILARLYVDGASIDWRHVHGERRVGDLHLSSYPWQRERYWFDDEPERGLRLEALPRMPGTDALRLEATISARSPAWLAEHALHLGGRRTPVFPAAAFLALAVESARHLLGQQPFELAELRFERPLMIEGAARHRLQVVCSPPVNSEGEITIYSTPAEGEPNWVRHMRAALRRCGEASAQARPVEPPTGDTLSLEAHYAAGEARGVVLGPSFRGLTWVALADGEVRAAASLPPTLEPGAWLHPALLDSCFQGAGAPLYAEGLQGTWVPAGVERIRPSLPGERVVSARLRCSWRPRTGDALVGDLEILDEAGRIVAELEGLRFERIDARGDAWRPWLVRMDWQPQPPPAARSLLPSLDVLERAVQRSLERRWEAARSGGYGEALAALESRAREHVQRAFAVLDRGAIAPRHARLLARLDAFAAEPPGVPFEPTAAQRAASELALLDRCGDRLAEVLRGAVDPLQLLFPDGDSSAVARLYTESAAAVTMNGALRDLVDAVVRSHPARRLFRVLEIGAGTGGTTAGLLDRFDPETTRYLFTDVSAHLLARAAERFSSHRFVEYARFDAEVDPGQQGLEAGGFDLVIAANVLHATRRLGETLANARRLLAPGGMLLVLETTRAQAWTDLTFGLTDGWWRFEADGCRERHPLVDAPTWRRALLDAGFSEARSFAPPDDPAAVSHMAIIAGRAPEREAARVPRRRLILSDRGGLGETLAAMLRAAGDEVECLPASRRGELDEQMAARFDDLVHLWGLDVEEGLDGVAAARAAIEGGVFSALAGLRPRMGSQDATVLLVTRAAVFDEVGVTEARPSLLGGASGCFQAPLWGLGRVASLELTGVRVVCLDLDPCPDPADAAYLCEELNARGSKEDRVILRAGQRLVARLVPDTLGEVPPVSARDDDGEARAWLRGEHGSLDELRFAPVPRRPPGVGEVEVRVRAAGLNFKDLLMALGAVRGGAEGGAEPRRMGLECAGEIVALGDGVEHLRVGERVAVMAPGSLATHVTVAATAVVPIPGLPALSAAALPSAFMTALHGLSELAGLRRGERVLIHAAAGGVGLAAVCIARELGAEIWATASPRKWPLLRRLGVHHLMSSRTLDFADTVLAETGGRGVDVVLNSLTGDGFVAASLSACAPGGRFVELAQRGAWTAARIAEVRPDVRYHHFDLQAELGHEPDGGRARLQAALAQGARTGMPVVTRFALSDVPAALAFMQRARHVGKIVVEESRRSSARVRDDGTYVITGGLSGLGLHHARWLVARGARHLALISRRGLPEDARSEARVAVEAMRAAGAQVLTPRADVSDREQLAAALAQVHASCPPIVGVVHSAGQLADASLASLDEQTAWRVLAAKVLGAWNLHCLTRDLDSFVLFSAAASIIGNKGQANHAAANAFLDALAAWRRRTGLPALVINWGAVAEIGSAAGPEVQTRLRGMGMAPIPADAVSTLVEVGLACERTQMIVLPPAPGGYAFADEPFFSALRPTESGARAAGTSAPAAGTAGAPPTPPATGPRGGESLVARIAAASTTQARQELVAARVREHVAALLGFPSPSRVGLRRPFFELGLDSLTALELRNRIVAELPCRLDPTFAFALPTVEELSGVLVEQLEAREHTPPVTAAGEASPESLPSSLSTEELAGLLAEELAAIAEEESQS</sequence>
<evidence type="ECO:0000256" key="3">
    <source>
        <dbReference type="ARBA" id="ARBA00022679"/>
    </source>
</evidence>
<dbReference type="Pfam" id="PF14765">
    <property type="entry name" value="PS-DH"/>
    <property type="match status" value="1"/>
</dbReference>
<feature type="domain" description="Ketosynthase family 3 (KS3)" evidence="11">
    <location>
        <begin position="1"/>
        <end position="339"/>
    </location>
</feature>
<dbReference type="SUPFAM" id="SSF53335">
    <property type="entry name" value="S-adenosyl-L-methionine-dependent methyltransferases"/>
    <property type="match status" value="2"/>
</dbReference>
<dbReference type="InterPro" id="IPR029063">
    <property type="entry name" value="SAM-dependent_MTases_sf"/>
</dbReference>
<evidence type="ECO:0000256" key="6">
    <source>
        <dbReference type="ARBA" id="ARBA00023315"/>
    </source>
</evidence>
<dbReference type="PROSITE" id="PS52004">
    <property type="entry name" value="KS3_2"/>
    <property type="match status" value="2"/>
</dbReference>
<dbReference type="InterPro" id="IPR014043">
    <property type="entry name" value="Acyl_transferase_dom"/>
</dbReference>
<dbReference type="FunFam" id="3.40.50.720:FF:000209">
    <property type="entry name" value="Polyketide synthase Pks12"/>
    <property type="match status" value="1"/>
</dbReference>
<name>U6BPH2_9BACT</name>
<dbReference type="InterPro" id="IPR032821">
    <property type="entry name" value="PKS_assoc"/>
</dbReference>
<dbReference type="InterPro" id="IPR036736">
    <property type="entry name" value="ACP-like_sf"/>
</dbReference>
<dbReference type="PROSITE" id="PS52019">
    <property type="entry name" value="PKS_MFAS_DH"/>
    <property type="match status" value="1"/>
</dbReference>
<dbReference type="InterPro" id="IPR014031">
    <property type="entry name" value="Ketoacyl_synth_C"/>
</dbReference>
<dbReference type="Gene3D" id="3.40.50.150">
    <property type="entry name" value="Vaccinia Virus protein VP39"/>
    <property type="match status" value="2"/>
</dbReference>
<dbReference type="Pfam" id="PF08242">
    <property type="entry name" value="Methyltransf_12"/>
    <property type="match status" value="2"/>
</dbReference>
<dbReference type="PROSITE" id="PS50075">
    <property type="entry name" value="CARRIER"/>
    <property type="match status" value="2"/>
</dbReference>
<dbReference type="InterPro" id="IPR011032">
    <property type="entry name" value="GroES-like_sf"/>
</dbReference>
<dbReference type="SMART" id="SM00822">
    <property type="entry name" value="PKS_KR"/>
    <property type="match status" value="2"/>
</dbReference>
<dbReference type="InterPro" id="IPR020843">
    <property type="entry name" value="ER"/>
</dbReference>
<dbReference type="PANTHER" id="PTHR43775:SF51">
    <property type="entry name" value="INACTIVE PHENOLPHTHIOCEROL SYNTHESIS POLYKETIDE SYNTHASE TYPE I PKS1-RELATED"/>
    <property type="match status" value="1"/>
</dbReference>
<keyword evidence="4" id="KW-0521">NADP</keyword>
<organism evidence="13">
    <name type="scientific">Archangium violaceum</name>
    <dbReference type="NCBI Taxonomy" id="83451"/>
    <lineage>
        <taxon>Bacteria</taxon>
        <taxon>Pseudomonadati</taxon>
        <taxon>Myxococcota</taxon>
        <taxon>Myxococcia</taxon>
        <taxon>Myxococcales</taxon>
        <taxon>Cystobacterineae</taxon>
        <taxon>Archangiaceae</taxon>
        <taxon>Archangium</taxon>
    </lineage>
</organism>
<dbReference type="PANTHER" id="PTHR43775">
    <property type="entry name" value="FATTY ACID SYNTHASE"/>
    <property type="match status" value="1"/>
</dbReference>
<dbReference type="InterPro" id="IPR013154">
    <property type="entry name" value="ADH-like_N"/>
</dbReference>
<dbReference type="InterPro" id="IPR020807">
    <property type="entry name" value="PKS_DH"/>
</dbReference>
<dbReference type="SMART" id="SM00826">
    <property type="entry name" value="PKS_DH"/>
    <property type="match status" value="1"/>
</dbReference>
<evidence type="ECO:0000256" key="9">
    <source>
        <dbReference type="SAM" id="MobiDB-lite"/>
    </source>
</evidence>
<dbReference type="InterPro" id="IPR050091">
    <property type="entry name" value="PKS_NRPS_Biosynth_Enz"/>
</dbReference>
<dbReference type="InterPro" id="IPR016039">
    <property type="entry name" value="Thiolase-like"/>
</dbReference>
<evidence type="ECO:0000256" key="7">
    <source>
        <dbReference type="ARBA" id="ARBA00054155"/>
    </source>
</evidence>
<dbReference type="Pfam" id="PF16197">
    <property type="entry name" value="KAsynt_C_assoc"/>
    <property type="match status" value="2"/>
</dbReference>
<dbReference type="FunFam" id="3.40.47.10:FF:000019">
    <property type="entry name" value="Polyketide synthase type I"/>
    <property type="match status" value="1"/>
</dbReference>
<dbReference type="EMBL" id="KF479198">
    <property type="protein sequence ID" value="AHA38200.1"/>
    <property type="molecule type" value="Genomic_DNA"/>
</dbReference>
<dbReference type="CDD" id="cd00833">
    <property type="entry name" value="PKS"/>
    <property type="match status" value="2"/>
</dbReference>
<reference evidence="13" key="1">
    <citation type="journal article" date="2013" name="J. Nat. Prod.">
        <title>Elucidation of Gephyronic Acid Biosynthetic Pathway Revealed Unexpected SAM Dependent Methylations.</title>
        <authorList>
            <person name="Young J.M."/>
            <person name="Stevens D.C."/>
            <person name="Carmichael R."/>
            <person name="Tan J."/>
            <person name="Boddy C.N."/>
            <person name="Muller R."/>
            <person name="Taylor R.E."/>
        </authorList>
    </citation>
    <scope>NUCLEOTIDE SEQUENCE</scope>
    <source>
        <strain evidence="13">Cb vi76</strain>
    </source>
</reference>
<dbReference type="InterPro" id="IPR016036">
    <property type="entry name" value="Malonyl_transacylase_ACP-bd"/>
</dbReference>
<protein>
    <submittedName>
        <fullName evidence="13">GphG</fullName>
    </submittedName>
</protein>
<dbReference type="InterPro" id="IPR001227">
    <property type="entry name" value="Ac_transferase_dom_sf"/>
</dbReference>
<keyword evidence="5" id="KW-0511">Multifunctional enzyme</keyword>
<evidence type="ECO:0000256" key="4">
    <source>
        <dbReference type="ARBA" id="ARBA00022857"/>
    </source>
</evidence>
<dbReference type="SUPFAM" id="SSF53901">
    <property type="entry name" value="Thiolase-like"/>
    <property type="match status" value="2"/>
</dbReference>
<feature type="domain" description="PKS/mFAS DH" evidence="12">
    <location>
        <begin position="2450"/>
        <end position="2736"/>
    </location>
</feature>
<evidence type="ECO:0000313" key="13">
    <source>
        <dbReference type="EMBL" id="AHA38200.1"/>
    </source>
</evidence>
<evidence type="ECO:0000256" key="2">
    <source>
        <dbReference type="ARBA" id="ARBA00022553"/>
    </source>
</evidence>
<feature type="region of interest" description="Disordered" evidence="9">
    <location>
        <begin position="3887"/>
        <end position="3914"/>
    </location>
</feature>
<dbReference type="GO" id="GO:0006633">
    <property type="term" value="P:fatty acid biosynthetic process"/>
    <property type="evidence" value="ECO:0007669"/>
    <property type="project" value="InterPro"/>
</dbReference>
<dbReference type="InterPro" id="IPR018201">
    <property type="entry name" value="Ketoacyl_synth_AS"/>
</dbReference>
<feature type="compositionally biased region" description="Low complexity" evidence="9">
    <location>
        <begin position="4018"/>
        <end position="4032"/>
    </location>
</feature>
<comment type="function">
    <text evidence="7">Involved in production of the polyketide antibiotic thailandamide.</text>
</comment>
<dbReference type="Pfam" id="PF08659">
    <property type="entry name" value="KR"/>
    <property type="match status" value="2"/>
</dbReference>
<dbReference type="InterPro" id="IPR042104">
    <property type="entry name" value="PKS_dehydratase_sf"/>
</dbReference>
<dbReference type="Pfam" id="PF21089">
    <property type="entry name" value="PKS_DH_N"/>
    <property type="match status" value="1"/>
</dbReference>
<evidence type="ECO:0000259" key="10">
    <source>
        <dbReference type="PROSITE" id="PS50075"/>
    </source>
</evidence>
<evidence type="ECO:0000259" key="12">
    <source>
        <dbReference type="PROSITE" id="PS52019"/>
    </source>
</evidence>
<dbReference type="CDD" id="cd05195">
    <property type="entry name" value="enoyl_red"/>
    <property type="match status" value="1"/>
</dbReference>
<dbReference type="GO" id="GO:0031177">
    <property type="term" value="F:phosphopantetheine binding"/>
    <property type="evidence" value="ECO:0007669"/>
    <property type="project" value="InterPro"/>
</dbReference>
<dbReference type="InterPro" id="IPR036291">
    <property type="entry name" value="NAD(P)-bd_dom_sf"/>
</dbReference>
<dbReference type="SUPFAM" id="SSF51735">
    <property type="entry name" value="NAD(P)-binding Rossmann-fold domains"/>
    <property type="match status" value="5"/>
</dbReference>
<dbReference type="CDD" id="cd08955">
    <property type="entry name" value="KR_2_FAS_SDR_x"/>
    <property type="match status" value="2"/>
</dbReference>
<dbReference type="PROSITE" id="PS00012">
    <property type="entry name" value="PHOSPHOPANTETHEINE"/>
    <property type="match status" value="1"/>
</dbReference>
<dbReference type="InterPro" id="IPR016035">
    <property type="entry name" value="Acyl_Trfase/lysoPLipase"/>
</dbReference>
<dbReference type="InterPro" id="IPR009081">
    <property type="entry name" value="PP-bd_ACP"/>
</dbReference>
<dbReference type="Pfam" id="PF08240">
    <property type="entry name" value="ADH_N"/>
    <property type="match status" value="1"/>
</dbReference>
<dbReference type="Pfam" id="PF02801">
    <property type="entry name" value="Ketoacyl-synt_C"/>
    <property type="match status" value="2"/>
</dbReference>
<feature type="region of interest" description="N-terminal hotdog fold" evidence="8">
    <location>
        <begin position="2450"/>
        <end position="2583"/>
    </location>
</feature>
<dbReference type="InterPro" id="IPR020841">
    <property type="entry name" value="PKS_Beta-ketoAc_synthase_dom"/>
</dbReference>
<dbReference type="InterPro" id="IPR049552">
    <property type="entry name" value="PKS_DH_N"/>
</dbReference>
<feature type="region of interest" description="C-terminal hotdog fold" evidence="8">
    <location>
        <begin position="2594"/>
        <end position="2736"/>
    </location>
</feature>
<evidence type="ECO:0000256" key="5">
    <source>
        <dbReference type="ARBA" id="ARBA00023268"/>
    </source>
</evidence>
<dbReference type="SUPFAM" id="SSF50129">
    <property type="entry name" value="GroES-like"/>
    <property type="match status" value="1"/>
</dbReference>
<keyword evidence="6" id="KW-0012">Acyltransferase</keyword>
<dbReference type="GO" id="GO:0016491">
    <property type="term" value="F:oxidoreductase activity"/>
    <property type="evidence" value="ECO:0007669"/>
    <property type="project" value="InterPro"/>
</dbReference>